<feature type="domain" description="6-hydroxymethylpterin diphosphokinase MptE-like" evidence="6">
    <location>
        <begin position="50"/>
        <end position="203"/>
    </location>
</feature>
<evidence type="ECO:0000256" key="4">
    <source>
        <dbReference type="ARBA" id="ARBA00022840"/>
    </source>
</evidence>
<dbReference type="GO" id="GO:0004788">
    <property type="term" value="F:thiamine diphosphokinase activity"/>
    <property type="evidence" value="ECO:0007669"/>
    <property type="project" value="InterPro"/>
</dbReference>
<accession>A0AAE4SD56</accession>
<keyword evidence="8" id="KW-1185">Reference proteome</keyword>
<comment type="pathway">
    <text evidence="5">Cofactor biosynthesis; 5,6,7,8-tetrahydromethanopterin biosynthesis.</text>
</comment>
<comment type="cofactor">
    <cofactor evidence="5">
        <name>Mg(2+)</name>
        <dbReference type="ChEBI" id="CHEBI:18420"/>
    </cofactor>
</comment>
<dbReference type="GO" id="GO:0009229">
    <property type="term" value="P:thiamine diphosphate biosynthetic process"/>
    <property type="evidence" value="ECO:0007669"/>
    <property type="project" value="InterPro"/>
</dbReference>
<evidence type="ECO:0000313" key="7">
    <source>
        <dbReference type="EMBL" id="MDV0447191.1"/>
    </source>
</evidence>
<keyword evidence="5" id="KW-0460">Magnesium</keyword>
<dbReference type="InterPro" id="IPR036759">
    <property type="entry name" value="TPK_catalytic_sf"/>
</dbReference>
<dbReference type="PANTHER" id="PTHR39648">
    <property type="entry name" value="6-HYDROXYMETHYL-7,8-DIHYDROPTERIN PYROPHOSPHOKINASE"/>
    <property type="match status" value="1"/>
</dbReference>
<evidence type="ECO:0000313" key="8">
    <source>
        <dbReference type="Proteomes" id="UP001271789"/>
    </source>
</evidence>
<comment type="similarity">
    <text evidence="5">Belongs to the archaeal 6-HMPDK family.</text>
</comment>
<gene>
    <name evidence="5" type="primary">mptE</name>
    <name evidence="7" type="ORF">MsAg5_10700</name>
</gene>
<evidence type="ECO:0000256" key="1">
    <source>
        <dbReference type="ARBA" id="ARBA00022679"/>
    </source>
</evidence>
<dbReference type="RefSeq" id="WP_338099615.1">
    <property type="nucleotide sequence ID" value="NZ_JAWDKD010000018.1"/>
</dbReference>
<dbReference type="InterPro" id="IPR027510">
    <property type="entry name" value="HMPDK_MptE"/>
</dbReference>
<dbReference type="GO" id="GO:0016301">
    <property type="term" value="F:kinase activity"/>
    <property type="evidence" value="ECO:0007669"/>
    <property type="project" value="UniProtKB-KW"/>
</dbReference>
<keyword evidence="3 5" id="KW-0418">Kinase</keyword>
<dbReference type="HAMAP" id="MF_02131">
    <property type="entry name" value="HMPDK_arch"/>
    <property type="match status" value="1"/>
</dbReference>
<comment type="function">
    <text evidence="5">Catalyzes the transfer of diphosphate from ATP to 6-hydroxymethyl-7,8-dihydropterin (6-HMD), leading to 6-hydroxymethyl-7,8-dihydropterin diphosphate (6-HMDP).</text>
</comment>
<dbReference type="GO" id="GO:0005524">
    <property type="term" value="F:ATP binding"/>
    <property type="evidence" value="ECO:0007669"/>
    <property type="project" value="UniProtKB-UniRule"/>
</dbReference>
<protein>
    <recommendedName>
        <fullName evidence="5">6-hydroxymethyl-7,8-dihydropterin pyrophosphokinase</fullName>
        <shortName evidence="5">HPPK</shortName>
        <ecNumber evidence="5">2.7.6.3</ecNumber>
    </recommendedName>
    <alternativeName>
        <fullName evidence="5">2-amino-4-hydroxy-6-hydroxymethyldihydropteridine pyrophosphokinase</fullName>
    </alternativeName>
    <alternativeName>
        <fullName evidence="5">6-hydroxymethyl-7,8-dihydropterin diphosphokinase</fullName>
        <shortName evidence="5">6-HMPDK</shortName>
    </alternativeName>
    <alternativeName>
        <fullName evidence="5">7,8-dihydro-6-hydroxymethylpterin diphosphokinase</fullName>
    </alternativeName>
    <alternativeName>
        <fullName evidence="5">7,8-dihydro-6-hydroxymethylpterin pyrophosphokinase</fullName>
        <shortName evidence="5">PPPK</shortName>
    </alternativeName>
</protein>
<evidence type="ECO:0000256" key="5">
    <source>
        <dbReference type="HAMAP-Rule" id="MF_02131"/>
    </source>
</evidence>
<dbReference type="PANTHER" id="PTHR39648:SF1">
    <property type="entry name" value="6-HYDROXYMETHYL-7,8-DIHYDROPTERIN PYROPHOSPHOKINASE"/>
    <property type="match status" value="1"/>
</dbReference>
<comment type="caution">
    <text evidence="7">The sequence shown here is derived from an EMBL/GenBank/DDBJ whole genome shotgun (WGS) entry which is preliminary data.</text>
</comment>
<evidence type="ECO:0000256" key="2">
    <source>
        <dbReference type="ARBA" id="ARBA00022741"/>
    </source>
</evidence>
<reference evidence="7" key="1">
    <citation type="submission" date="2023-06" db="EMBL/GenBank/DDBJ databases">
        <title>Genome sequence of Methanosarcinaceae archaeon Ag5.</title>
        <authorList>
            <person name="Protasov E."/>
            <person name="Platt K."/>
            <person name="Poehlein A."/>
            <person name="Daniel R."/>
            <person name="Brune A."/>
        </authorList>
    </citation>
    <scope>NUCLEOTIDE SEQUENCE</scope>
    <source>
        <strain evidence="7">Ag5</strain>
    </source>
</reference>
<dbReference type="EMBL" id="JAWDKD010000018">
    <property type="protein sequence ID" value="MDV0447191.1"/>
    <property type="molecule type" value="Genomic_DNA"/>
</dbReference>
<evidence type="ECO:0000259" key="6">
    <source>
        <dbReference type="Pfam" id="PF01973"/>
    </source>
</evidence>
<organism evidence="7 8">
    <name type="scientific">Methanolapillus africanus</name>
    <dbReference type="NCBI Taxonomy" id="3028297"/>
    <lineage>
        <taxon>Archaea</taxon>
        <taxon>Methanobacteriati</taxon>
        <taxon>Methanobacteriota</taxon>
        <taxon>Stenosarchaea group</taxon>
        <taxon>Methanomicrobia</taxon>
        <taxon>Methanosarcinales</taxon>
        <taxon>Methanosarcinaceae</taxon>
        <taxon>Methanolapillus</taxon>
    </lineage>
</organism>
<keyword evidence="4 5" id="KW-0067">ATP-binding</keyword>
<name>A0AAE4SD56_9EURY</name>
<dbReference type="Pfam" id="PF01973">
    <property type="entry name" value="MptE-like"/>
    <property type="match status" value="1"/>
</dbReference>
<sequence>MNFKDWAPYYDKILAVFGFSKENDEKSAACLSDYVRQHFPPATDVPLFEIRGREVIVCGNAPSLKEEWKAWSLREQKKPSDLVVIAADGAASVLMKLNICPNVIVTDLDGRHEDDVDFEIDAYSKGAIILIHAHGDNLDKLTRYLPILKQKSSKDSVLIPTCQCRPPNNIYNFGGFTDGDRCVFLAEAFKAETITLLGFDFEDPDVSAFKKKKLNCARHLIQVLNDKRIRDGKNEIRYFRKSN</sequence>
<dbReference type="Proteomes" id="UP001271789">
    <property type="component" value="Unassembled WGS sequence"/>
</dbReference>
<keyword evidence="1 5" id="KW-0808">Transferase</keyword>
<dbReference type="GO" id="GO:2001118">
    <property type="term" value="P:tetrahydromethanopterin biosynthetic process"/>
    <property type="evidence" value="ECO:0007669"/>
    <property type="project" value="UniProtKB-UniRule"/>
</dbReference>
<dbReference type="AlphaFoldDB" id="A0AAE4SD56"/>
<proteinExistence type="inferred from homology"/>
<comment type="catalytic activity">
    <reaction evidence="5">
        <text>6-hydroxymethyl-7,8-dihydropterin + ATP = (7,8-dihydropterin-6-yl)methyl diphosphate + AMP + H(+)</text>
        <dbReference type="Rhea" id="RHEA:11412"/>
        <dbReference type="ChEBI" id="CHEBI:15378"/>
        <dbReference type="ChEBI" id="CHEBI:30616"/>
        <dbReference type="ChEBI" id="CHEBI:44841"/>
        <dbReference type="ChEBI" id="CHEBI:72950"/>
        <dbReference type="ChEBI" id="CHEBI:456215"/>
        <dbReference type="EC" id="2.7.6.3"/>
    </reaction>
</comment>
<evidence type="ECO:0000256" key="3">
    <source>
        <dbReference type="ARBA" id="ARBA00022777"/>
    </source>
</evidence>
<dbReference type="SUPFAM" id="SSF63999">
    <property type="entry name" value="Thiamin pyrophosphokinase, catalytic domain"/>
    <property type="match status" value="1"/>
</dbReference>
<dbReference type="InterPro" id="IPR002826">
    <property type="entry name" value="MptE-like"/>
</dbReference>
<dbReference type="EC" id="2.7.6.3" evidence="5"/>
<dbReference type="GO" id="GO:0000287">
    <property type="term" value="F:magnesium ion binding"/>
    <property type="evidence" value="ECO:0007669"/>
    <property type="project" value="UniProtKB-UniRule"/>
</dbReference>
<dbReference type="GO" id="GO:0003848">
    <property type="term" value="F:2-amino-4-hydroxy-6-hydroxymethyldihydropteridine diphosphokinase activity"/>
    <property type="evidence" value="ECO:0007669"/>
    <property type="project" value="UniProtKB-UniRule"/>
</dbReference>
<keyword evidence="2 5" id="KW-0547">Nucleotide-binding</keyword>